<proteinExistence type="predicted"/>
<dbReference type="SUPFAM" id="SSF48239">
    <property type="entry name" value="Terpenoid cyclases/Protein prenyltransferases"/>
    <property type="match status" value="1"/>
</dbReference>
<evidence type="ECO:0000313" key="1">
    <source>
        <dbReference type="EMBL" id="MCL1631522.1"/>
    </source>
</evidence>
<dbReference type="InterPro" id="IPR008930">
    <property type="entry name" value="Terpenoid_cyclase/PrenylTrfase"/>
</dbReference>
<organism evidence="1 2">
    <name type="scientific">Sporolactobacillus mangiferae</name>
    <dbReference type="NCBI Taxonomy" id="2940498"/>
    <lineage>
        <taxon>Bacteria</taxon>
        <taxon>Bacillati</taxon>
        <taxon>Bacillota</taxon>
        <taxon>Bacilli</taxon>
        <taxon>Bacillales</taxon>
        <taxon>Sporolactobacillaceae</taxon>
        <taxon>Sporolactobacillus</taxon>
    </lineage>
</organism>
<accession>A0ABT0M9H2</accession>
<dbReference type="EMBL" id="JAMAST010000004">
    <property type="protein sequence ID" value="MCL1631522.1"/>
    <property type="molecule type" value="Genomic_DNA"/>
</dbReference>
<sequence>MSLSGVDFSVIRNWIYRNARPLDLARWAYHFEGGSQENVLNALSVYQNQDGGFGHALEADSWNPNSTPIQTATAMEILREINFDGENHPLIHGILKYLESGVDFRGGKWENTVSSNNDYPQAPWWHTDSDSANRREYNPTAIIAGFILEQADRNSEIYLKGLAIAQELSKAFLENSHLEMHPLLCMNCMLMSIDKADLHDEFEYDRLSERLRQQVNDLIKKDLNIWNDYGCKPSAFIQSPDSPFYKENKEFLIKELDYILDTRNAEGIWNITWSWNNFIKEFAISENWWKANIVIKNIRLLQSFGRIES</sequence>
<reference evidence="1 2" key="1">
    <citation type="submission" date="2022-05" db="EMBL/GenBank/DDBJ databases">
        <title>Sporolactobacillus sp nov CPB3-1, isolated from tree bark (Mangifera indica L.).</title>
        <authorList>
            <person name="Phuengjayaem S."/>
            <person name="Tanasupawat S."/>
        </authorList>
    </citation>
    <scope>NUCLEOTIDE SEQUENCE [LARGE SCALE GENOMIC DNA]</scope>
    <source>
        <strain evidence="1 2">CPB3-1</strain>
    </source>
</reference>
<name>A0ABT0M9H2_9BACL</name>
<protein>
    <submittedName>
        <fullName evidence="1">Uncharacterized protein</fullName>
    </submittedName>
</protein>
<evidence type="ECO:0000313" key="2">
    <source>
        <dbReference type="Proteomes" id="UP001203004"/>
    </source>
</evidence>
<dbReference type="RefSeq" id="WP_249099656.1">
    <property type="nucleotide sequence ID" value="NZ_JAMAST010000004.1"/>
</dbReference>
<keyword evidence="2" id="KW-1185">Reference proteome</keyword>
<dbReference type="Proteomes" id="UP001203004">
    <property type="component" value="Unassembled WGS sequence"/>
</dbReference>
<gene>
    <name evidence="1" type="ORF">M3N64_06115</name>
</gene>
<comment type="caution">
    <text evidence="1">The sequence shown here is derived from an EMBL/GenBank/DDBJ whole genome shotgun (WGS) entry which is preliminary data.</text>
</comment>